<gene>
    <name evidence="1" type="ORF">NBRC111894_3634</name>
</gene>
<reference evidence="1 2" key="1">
    <citation type="submission" date="2017-11" db="EMBL/GenBank/DDBJ databases">
        <title>Draft Genome Sequence of Sporolactobacillus inulinus NBRC 111894 Isolated from Koso, a Japanese Sugar-Vegetable Fermented Beverage.</title>
        <authorList>
            <person name="Chiou T.Y."/>
            <person name="Oshima K."/>
            <person name="Suda W."/>
            <person name="Hattori M."/>
            <person name="Takahashi T."/>
        </authorList>
    </citation>
    <scope>NUCLEOTIDE SEQUENCE [LARGE SCALE GENOMIC DNA]</scope>
    <source>
        <strain evidence="1 2">NBRC111894</strain>
    </source>
</reference>
<name>A0A4Y1ZGJ9_9BACL</name>
<protein>
    <submittedName>
        <fullName evidence="1">Uncharacterized protein</fullName>
    </submittedName>
</protein>
<dbReference type="AlphaFoldDB" id="A0A4Y1ZGJ9"/>
<dbReference type="EMBL" id="BEXB01000039">
    <property type="protein sequence ID" value="GAY78080.1"/>
    <property type="molecule type" value="Genomic_DNA"/>
</dbReference>
<evidence type="ECO:0000313" key="1">
    <source>
        <dbReference type="EMBL" id="GAY78080.1"/>
    </source>
</evidence>
<dbReference type="RefSeq" id="WP_307724685.1">
    <property type="nucleotide sequence ID" value="NZ_BEXB01000039.1"/>
</dbReference>
<proteinExistence type="predicted"/>
<organism evidence="1 2">
    <name type="scientific">Sporolactobacillus inulinus</name>
    <dbReference type="NCBI Taxonomy" id="2078"/>
    <lineage>
        <taxon>Bacteria</taxon>
        <taxon>Bacillati</taxon>
        <taxon>Bacillota</taxon>
        <taxon>Bacilli</taxon>
        <taxon>Bacillales</taxon>
        <taxon>Sporolactobacillaceae</taxon>
        <taxon>Sporolactobacillus</taxon>
    </lineage>
</organism>
<dbReference type="Proteomes" id="UP000319716">
    <property type="component" value="Unassembled WGS sequence"/>
</dbReference>
<comment type="caution">
    <text evidence="1">The sequence shown here is derived from an EMBL/GenBank/DDBJ whole genome shotgun (WGS) entry which is preliminary data.</text>
</comment>
<accession>A0A4Y1ZGJ9</accession>
<sequence length="41" mass="4271">MDGQESLGAFVTDGLNLAPLGNGVLNGTVLLQKMCSRFGDM</sequence>
<evidence type="ECO:0000313" key="2">
    <source>
        <dbReference type="Proteomes" id="UP000319716"/>
    </source>
</evidence>